<gene>
    <name evidence="1" type="ORF">GNP93_05435</name>
</gene>
<proteinExistence type="predicted"/>
<keyword evidence="2" id="KW-1185">Reference proteome</keyword>
<dbReference type="Proteomes" id="UP000450917">
    <property type="component" value="Unassembled WGS sequence"/>
</dbReference>
<dbReference type="EMBL" id="WNZX01000003">
    <property type="protein sequence ID" value="MUG70119.1"/>
    <property type="molecule type" value="Genomic_DNA"/>
</dbReference>
<dbReference type="PANTHER" id="PTHR34309:SF1">
    <property type="entry name" value="PROTEIN GLCG"/>
    <property type="match status" value="1"/>
</dbReference>
<dbReference type="Pfam" id="PF03928">
    <property type="entry name" value="HbpS-like"/>
    <property type="match status" value="1"/>
</dbReference>
<comment type="caution">
    <text evidence="1">The sequence shown here is derived from an EMBL/GenBank/DDBJ whole genome shotgun (WGS) entry which is preliminary data.</text>
</comment>
<reference evidence="1 2" key="1">
    <citation type="submission" date="2019-11" db="EMBL/GenBank/DDBJ databases">
        <title>Draft genome sequences of five Paenibacillus species of dairy origin.</title>
        <authorList>
            <person name="Olajide A.M."/>
            <person name="Chen S."/>
            <person name="Lapointe G."/>
        </authorList>
    </citation>
    <scope>NUCLEOTIDE SEQUENCE [LARGE SCALE GENOMIC DNA]</scope>
    <source>
        <strain evidence="1 2">2CS3</strain>
    </source>
</reference>
<dbReference type="AlphaFoldDB" id="A0A7X3CSL8"/>
<accession>A0A7X3CSL8</accession>
<dbReference type="InterPro" id="IPR052517">
    <property type="entry name" value="GlcG_carb_metab_protein"/>
</dbReference>
<dbReference type="InterPro" id="IPR038084">
    <property type="entry name" value="PduO/GlcC-like_sf"/>
</dbReference>
<dbReference type="SUPFAM" id="SSF143744">
    <property type="entry name" value="GlcG-like"/>
    <property type="match status" value="1"/>
</dbReference>
<organism evidence="1 2">
    <name type="scientific">Paenibacillus validus</name>
    <dbReference type="NCBI Taxonomy" id="44253"/>
    <lineage>
        <taxon>Bacteria</taxon>
        <taxon>Bacillati</taxon>
        <taxon>Bacillota</taxon>
        <taxon>Bacilli</taxon>
        <taxon>Bacillales</taxon>
        <taxon>Paenibacillaceae</taxon>
        <taxon>Paenibacillus</taxon>
    </lineage>
</organism>
<dbReference type="Gene3D" id="3.30.450.150">
    <property type="entry name" value="Haem-degrading domain"/>
    <property type="match status" value="1"/>
</dbReference>
<evidence type="ECO:0000313" key="2">
    <source>
        <dbReference type="Proteomes" id="UP000450917"/>
    </source>
</evidence>
<dbReference type="RefSeq" id="WP_054795410.1">
    <property type="nucleotide sequence ID" value="NZ_JARTHJ010000005.1"/>
</dbReference>
<protein>
    <submittedName>
        <fullName evidence="1">Heme-binding protein</fullName>
    </submittedName>
</protein>
<sequence>MAFVGQKPVLTQEMTMTMIETCVHKANELGIAVNIMVMDDGGNPKGFLRMDKASLIGQKIAHNKAYTAVGFGIPTSEWYSKIKDKPELQGIAHIDNMIILGGGLPIYHDSHLIGGIGVSGGTSEQDIICAQAALDALAGRS</sequence>
<evidence type="ECO:0000313" key="1">
    <source>
        <dbReference type="EMBL" id="MUG70119.1"/>
    </source>
</evidence>
<dbReference type="PANTHER" id="PTHR34309">
    <property type="entry name" value="SLR1406 PROTEIN"/>
    <property type="match status" value="1"/>
</dbReference>
<name>A0A7X3CSL8_9BACL</name>
<dbReference type="InterPro" id="IPR005624">
    <property type="entry name" value="PduO/GlcC-like"/>
</dbReference>